<comment type="caution">
    <text evidence="7">The sequence shown here is derived from an EMBL/GenBank/DDBJ whole genome shotgun (WGS) entry which is preliminary data.</text>
</comment>
<sequence>AQGSGLVKFFPGPWLLPSPCWQPFGVLRRNRQSQALLTPMIVSLMDLHCAAASAPGVQADRPGRRPSAEGAAAPAAPGRAPAGGPARAPAPRGRWSAAWRAAPEPGGGGAGRPPRGAVPAPSAAAAAGARPGAAAHCAAAACASARRGVARGDCRSLDAGGQVPPPLLPPGTPAAPRALPPASLRAFDCETPPPPATEPLLPPEAPAAAAECGADSLRFPPGLGPPPGLGCPGGEAGAQGRRPQDPVARSGPVPTRLDAGLDGTLAVGRDLSPALSAKALASAAVFIGGGGGRKECGSDGLCGYWYAASALLALWGAYKLSWDGQGLEHCHKHTVLLLIMLWCLQAIARLTSALLVLAGDGVAQVVSAEVKQAVEDKDGFNEVKGSGVTTSAGKRRCPWLVKLRRRKVCRRSRRLAHLARLCGTATHVYKPRDLSVGSCRRSATGPALAGVQGVGLGRPGVRAAEILVRALLLILLCSRLAGVRQKVARAVLSRAARIAQERLAAPRAWNLQVCKTHLGTRNCDYRMKRYVFRRTVDGIHIIHLGKTWEKLMVAARVIVAIENPQDIIVASQRPYGSRAVLKFSQYTGAMPLAGRWMPGTLTNQITQKDTSSRGLLIVTTRARTAGVKGAAYASIPVLALCDTDSRLENVDISIPANNKGKESIALLYWLLAREVQYLRGTIQRTQQWDVMVDSFFWRDPEELERQEEENQFPAQEYVAPKPAAADDWSGQATGGNWDDMTTGAAAGNDDWSAPAGGQAAEGAGNW</sequence>
<evidence type="ECO:0000313" key="7">
    <source>
        <dbReference type="EMBL" id="CAK0813046.1"/>
    </source>
</evidence>
<dbReference type="CDD" id="cd01425">
    <property type="entry name" value="RPS2"/>
    <property type="match status" value="1"/>
</dbReference>
<keyword evidence="5" id="KW-0687">Ribonucleoprotein</keyword>
<dbReference type="Proteomes" id="UP001189429">
    <property type="component" value="Unassembled WGS sequence"/>
</dbReference>
<evidence type="ECO:0000256" key="5">
    <source>
        <dbReference type="ARBA" id="ARBA00023274"/>
    </source>
</evidence>
<feature type="compositionally biased region" description="Low complexity" evidence="6">
    <location>
        <begin position="753"/>
        <end position="766"/>
    </location>
</feature>
<feature type="non-terminal residue" evidence="7">
    <location>
        <position position="1"/>
    </location>
</feature>
<dbReference type="InterPro" id="IPR027498">
    <property type="entry name" value="Ribosomal_uS2_euk"/>
</dbReference>
<evidence type="ECO:0000256" key="3">
    <source>
        <dbReference type="ARBA" id="ARBA00022490"/>
    </source>
</evidence>
<dbReference type="Pfam" id="PF00318">
    <property type="entry name" value="Ribosomal_S2"/>
    <property type="match status" value="2"/>
</dbReference>
<evidence type="ECO:0000256" key="2">
    <source>
        <dbReference type="ARBA" id="ARBA00006242"/>
    </source>
</evidence>
<feature type="compositionally biased region" description="Low complexity" evidence="6">
    <location>
        <begin position="68"/>
        <end position="104"/>
    </location>
</feature>
<name>A0ABN9R2S4_9DINO</name>
<dbReference type="InterPro" id="IPR023591">
    <property type="entry name" value="Ribosomal_uS2_flav_dom_sf"/>
</dbReference>
<accession>A0ABN9R2S4</accession>
<dbReference type="EMBL" id="CAUYUJ010005280">
    <property type="protein sequence ID" value="CAK0813046.1"/>
    <property type="molecule type" value="Genomic_DNA"/>
</dbReference>
<gene>
    <name evidence="7" type="ORF">PCOR1329_LOCUS17109</name>
</gene>
<feature type="region of interest" description="Disordered" evidence="6">
    <location>
        <begin position="214"/>
        <end position="254"/>
    </location>
</feature>
<proteinExistence type="inferred from homology"/>
<evidence type="ECO:0008006" key="9">
    <source>
        <dbReference type="Google" id="ProtNLM"/>
    </source>
</evidence>
<dbReference type="Gene3D" id="3.40.50.10490">
    <property type="entry name" value="Glucose-6-phosphate isomerase like protein, domain 1"/>
    <property type="match status" value="1"/>
</dbReference>
<dbReference type="HAMAP" id="MF_03015">
    <property type="entry name" value="Ribosomal_S2_euk"/>
    <property type="match status" value="1"/>
</dbReference>
<feature type="region of interest" description="Disordered" evidence="6">
    <location>
        <begin position="721"/>
        <end position="766"/>
    </location>
</feature>
<keyword evidence="8" id="KW-1185">Reference proteome</keyword>
<dbReference type="NCBIfam" id="TIGR01012">
    <property type="entry name" value="uS2_euk_arch"/>
    <property type="match status" value="1"/>
</dbReference>
<comment type="subcellular location">
    <subcellularLocation>
        <location evidence="1">Cytoplasm</location>
    </subcellularLocation>
</comment>
<dbReference type="InterPro" id="IPR005707">
    <property type="entry name" value="Ribosomal_uS2_euk/arc"/>
</dbReference>
<evidence type="ECO:0000256" key="1">
    <source>
        <dbReference type="ARBA" id="ARBA00004496"/>
    </source>
</evidence>
<feature type="compositionally biased region" description="Low complexity" evidence="6">
    <location>
        <begin position="112"/>
        <end position="123"/>
    </location>
</feature>
<dbReference type="PANTHER" id="PTHR11489">
    <property type="entry name" value="40S RIBOSOMAL PROTEIN SA"/>
    <property type="match status" value="1"/>
</dbReference>
<feature type="region of interest" description="Disordered" evidence="6">
    <location>
        <begin position="56"/>
        <end position="123"/>
    </location>
</feature>
<evidence type="ECO:0000256" key="6">
    <source>
        <dbReference type="SAM" id="MobiDB-lite"/>
    </source>
</evidence>
<evidence type="ECO:0000313" key="8">
    <source>
        <dbReference type="Proteomes" id="UP001189429"/>
    </source>
</evidence>
<dbReference type="SUPFAM" id="SSF52313">
    <property type="entry name" value="Ribosomal protein S2"/>
    <property type="match status" value="1"/>
</dbReference>
<evidence type="ECO:0000256" key="4">
    <source>
        <dbReference type="ARBA" id="ARBA00022980"/>
    </source>
</evidence>
<dbReference type="InterPro" id="IPR001865">
    <property type="entry name" value="Ribosomal_uS2"/>
</dbReference>
<organism evidence="7 8">
    <name type="scientific">Prorocentrum cordatum</name>
    <dbReference type="NCBI Taxonomy" id="2364126"/>
    <lineage>
        <taxon>Eukaryota</taxon>
        <taxon>Sar</taxon>
        <taxon>Alveolata</taxon>
        <taxon>Dinophyceae</taxon>
        <taxon>Prorocentrales</taxon>
        <taxon>Prorocentraceae</taxon>
        <taxon>Prorocentrum</taxon>
    </lineage>
</organism>
<dbReference type="PRINTS" id="PR00395">
    <property type="entry name" value="RIBOSOMALS2"/>
</dbReference>
<comment type="similarity">
    <text evidence="2">Belongs to the universal ribosomal protein uS2 family.</text>
</comment>
<keyword evidence="4" id="KW-0689">Ribosomal protein</keyword>
<protein>
    <recommendedName>
        <fullName evidence="9">40S ribosomal protein SA</fullName>
    </recommendedName>
</protein>
<reference evidence="7" key="1">
    <citation type="submission" date="2023-10" db="EMBL/GenBank/DDBJ databases">
        <authorList>
            <person name="Chen Y."/>
            <person name="Shah S."/>
            <person name="Dougan E. K."/>
            <person name="Thang M."/>
            <person name="Chan C."/>
        </authorList>
    </citation>
    <scope>NUCLEOTIDE SEQUENCE [LARGE SCALE GENOMIC DNA]</scope>
</reference>
<keyword evidence="3" id="KW-0963">Cytoplasm</keyword>